<feature type="transmembrane region" description="Helical" evidence="6">
    <location>
        <begin position="82"/>
        <end position="102"/>
    </location>
</feature>
<dbReference type="PANTHER" id="PTHR15948">
    <property type="entry name" value="G-PROTEIN COUPLED RECEPTOR 89-RELATED"/>
    <property type="match status" value="1"/>
</dbReference>
<proteinExistence type="predicted"/>
<feature type="transmembrane region" description="Helical" evidence="6">
    <location>
        <begin position="437"/>
        <end position="457"/>
    </location>
</feature>
<evidence type="ECO:0000259" key="7">
    <source>
        <dbReference type="Pfam" id="PF12430"/>
    </source>
</evidence>
<evidence type="ECO:0000256" key="5">
    <source>
        <dbReference type="SAM" id="Coils"/>
    </source>
</evidence>
<dbReference type="Proteomes" id="UP001642260">
    <property type="component" value="Unassembled WGS sequence"/>
</dbReference>
<feature type="transmembrane region" description="Helical" evidence="6">
    <location>
        <begin position="389"/>
        <end position="409"/>
    </location>
</feature>
<protein>
    <recommendedName>
        <fullName evidence="11">GPCR-type G protein 1</fullName>
    </recommendedName>
</protein>
<keyword evidence="2 6" id="KW-0812">Transmembrane</keyword>
<evidence type="ECO:0000256" key="4">
    <source>
        <dbReference type="ARBA" id="ARBA00023136"/>
    </source>
</evidence>
<dbReference type="Pfam" id="PF12537">
    <property type="entry name" value="GPHR_N"/>
    <property type="match status" value="1"/>
</dbReference>
<comment type="caution">
    <text evidence="9">The sequence shown here is derived from an EMBL/GenBank/DDBJ whole genome shotgun (WGS) entry which is preliminary data.</text>
</comment>
<dbReference type="InterPro" id="IPR015672">
    <property type="entry name" value="GPHR/GTG"/>
</dbReference>
<name>A0ABC8IZX2_ERUVS</name>
<sequence>MGYGLAIYEGTVVIASLCLLGWAGLWFLNRRLYKEYEEKRALVQIIFSIVFAFSCNLLQLVLFEIIPVLSREARMVNWKVDLFCLILLLVFMLPYYHCYLMLRNSGVRRERASAAAFLFLTAFLYAFWRMGVHFPMPSSDKGFFTMPQLVSRIGVIGVTLMAVLSGFGAVNLPYSYISLFIREIGEADIISLERQLMQSTETCIAKKKKIILCQLEVERNLGSEENQKGSSFFRRIVGTVVRSVQDDQKEQEIKILEAEVEGLEELSKQLFLEIYELRQAKDAAAFSRTWRGHVQNLLGYACSIYCVYKMLKSLQSVVFKEAGTKDPVTMMISIFLRWFDIGVDAALLSQYISLLFIGMLIVISVRGFLTNLMKFFFAVSRVGSGSSSNVVLFLSEIMGMYFLSSILLIRKSLRNEYRGIITDVLGGDIQFDFYHRWFDAIFVASAFLSLLLLSAHYTSRQSDKHAIE</sequence>
<feature type="transmembrane region" description="Helical" evidence="6">
    <location>
        <begin position="41"/>
        <end position="62"/>
    </location>
</feature>
<keyword evidence="4 6" id="KW-0472">Membrane</keyword>
<keyword evidence="5" id="KW-0175">Coiled coil</keyword>
<evidence type="ECO:0000313" key="10">
    <source>
        <dbReference type="Proteomes" id="UP001642260"/>
    </source>
</evidence>
<feature type="domain" description="Golgi pH regulator conserved" evidence="8">
    <location>
        <begin position="143"/>
        <end position="210"/>
    </location>
</feature>
<dbReference type="InterPro" id="IPR022535">
    <property type="entry name" value="Golgi_pH-regulator_cons_dom"/>
</dbReference>
<dbReference type="InterPro" id="IPR025969">
    <property type="entry name" value="ABA_GPCR_dom"/>
</dbReference>
<evidence type="ECO:0000256" key="1">
    <source>
        <dbReference type="ARBA" id="ARBA00004141"/>
    </source>
</evidence>
<dbReference type="EMBL" id="CAKOAT010067377">
    <property type="protein sequence ID" value="CAH8307474.1"/>
    <property type="molecule type" value="Genomic_DNA"/>
</dbReference>
<feature type="coiled-coil region" evidence="5">
    <location>
        <begin position="246"/>
        <end position="273"/>
    </location>
</feature>
<reference evidence="9 10" key="1">
    <citation type="submission" date="2022-03" db="EMBL/GenBank/DDBJ databases">
        <authorList>
            <person name="Macdonald S."/>
            <person name="Ahmed S."/>
            <person name="Newling K."/>
        </authorList>
    </citation>
    <scope>NUCLEOTIDE SEQUENCE [LARGE SCALE GENOMIC DNA]</scope>
</reference>
<feature type="transmembrane region" description="Helical" evidence="6">
    <location>
        <begin position="345"/>
        <end position="369"/>
    </location>
</feature>
<organism evidence="9 10">
    <name type="scientific">Eruca vesicaria subsp. sativa</name>
    <name type="common">Garden rocket</name>
    <name type="synonym">Eruca sativa</name>
    <dbReference type="NCBI Taxonomy" id="29727"/>
    <lineage>
        <taxon>Eukaryota</taxon>
        <taxon>Viridiplantae</taxon>
        <taxon>Streptophyta</taxon>
        <taxon>Embryophyta</taxon>
        <taxon>Tracheophyta</taxon>
        <taxon>Spermatophyta</taxon>
        <taxon>Magnoliopsida</taxon>
        <taxon>eudicotyledons</taxon>
        <taxon>Gunneridae</taxon>
        <taxon>Pentapetalae</taxon>
        <taxon>rosids</taxon>
        <taxon>malvids</taxon>
        <taxon>Brassicales</taxon>
        <taxon>Brassicaceae</taxon>
        <taxon>Brassiceae</taxon>
        <taxon>Eruca</taxon>
    </lineage>
</organism>
<evidence type="ECO:0000259" key="8">
    <source>
        <dbReference type="Pfam" id="PF12537"/>
    </source>
</evidence>
<feature type="transmembrane region" description="Helical" evidence="6">
    <location>
        <begin position="114"/>
        <end position="132"/>
    </location>
</feature>
<evidence type="ECO:0000256" key="6">
    <source>
        <dbReference type="SAM" id="Phobius"/>
    </source>
</evidence>
<keyword evidence="3 6" id="KW-1133">Transmembrane helix</keyword>
<gene>
    <name evidence="9" type="ORF">ERUC_LOCUS4937</name>
</gene>
<evidence type="ECO:0000256" key="3">
    <source>
        <dbReference type="ARBA" id="ARBA00022989"/>
    </source>
</evidence>
<feature type="transmembrane region" description="Helical" evidence="6">
    <location>
        <begin position="6"/>
        <end position="29"/>
    </location>
</feature>
<dbReference type="PANTHER" id="PTHR15948:SF0">
    <property type="entry name" value="GOLGI PH REGULATOR A-RELATED"/>
    <property type="match status" value="1"/>
</dbReference>
<feature type="transmembrane region" description="Helical" evidence="6">
    <location>
        <begin position="152"/>
        <end position="172"/>
    </location>
</feature>
<evidence type="ECO:0000256" key="2">
    <source>
        <dbReference type="ARBA" id="ARBA00022692"/>
    </source>
</evidence>
<evidence type="ECO:0000313" key="9">
    <source>
        <dbReference type="EMBL" id="CAH8307474.1"/>
    </source>
</evidence>
<dbReference type="AlphaFoldDB" id="A0ABC8IZX2"/>
<evidence type="ECO:0008006" key="11">
    <source>
        <dbReference type="Google" id="ProtNLM"/>
    </source>
</evidence>
<feature type="domain" description="Abscisic acid G-protein coupled receptor-like" evidence="7">
    <location>
        <begin position="286"/>
        <end position="456"/>
    </location>
</feature>
<accession>A0ABC8IZX2</accession>
<keyword evidence="10" id="KW-1185">Reference proteome</keyword>
<comment type="subcellular location">
    <subcellularLocation>
        <location evidence="1">Membrane</location>
        <topology evidence="1">Multi-pass membrane protein</topology>
    </subcellularLocation>
</comment>
<dbReference type="GO" id="GO:0016020">
    <property type="term" value="C:membrane"/>
    <property type="evidence" value="ECO:0007669"/>
    <property type="project" value="UniProtKB-SubCell"/>
</dbReference>
<dbReference type="Pfam" id="PF12430">
    <property type="entry name" value="ABA_GPCR"/>
    <property type="match status" value="1"/>
</dbReference>